<reference evidence="7" key="1">
    <citation type="submission" date="2019-08" db="EMBL/GenBank/DDBJ databases">
        <title>Reference gene set and small RNA set construction with multiple tissues from Davidia involucrata Baill.</title>
        <authorList>
            <person name="Yang H."/>
            <person name="Zhou C."/>
            <person name="Li G."/>
            <person name="Wang J."/>
            <person name="Gao P."/>
            <person name="Wang M."/>
            <person name="Wang R."/>
            <person name="Zhao Y."/>
        </authorList>
    </citation>
    <scope>NUCLEOTIDE SEQUENCE</scope>
    <source>
        <tissue evidence="7">Mixed with DoveR01_LX</tissue>
    </source>
</reference>
<dbReference type="InterPro" id="IPR022003">
    <property type="entry name" value="RST"/>
</dbReference>
<dbReference type="PROSITE" id="PS51879">
    <property type="entry name" value="RST"/>
    <property type="match status" value="1"/>
</dbReference>
<accession>A0A5B7AWT5</accession>
<dbReference type="PANTHER" id="PTHR32263">
    <property type="entry name" value="INACTIVE POLY [ADP-RIBOSE] POLYMERASE SRO4-RELATED"/>
    <property type="match status" value="1"/>
</dbReference>
<dbReference type="AlphaFoldDB" id="A0A5B7AWT5"/>
<evidence type="ECO:0000256" key="1">
    <source>
        <dbReference type="ARBA" id="ARBA00004123"/>
    </source>
</evidence>
<dbReference type="InterPro" id="IPR012317">
    <property type="entry name" value="Poly(ADP-ribose)pol_cat_dom"/>
</dbReference>
<gene>
    <name evidence="7" type="ORF">Din_030016</name>
</gene>
<keyword evidence="3" id="KW-0346">Stress response</keyword>
<dbReference type="SUPFAM" id="SSF56399">
    <property type="entry name" value="ADP-ribosylation"/>
    <property type="match status" value="1"/>
</dbReference>
<evidence type="ECO:0000256" key="4">
    <source>
        <dbReference type="ARBA" id="ARBA00023242"/>
    </source>
</evidence>
<dbReference type="PANTHER" id="PTHR32263:SF14">
    <property type="entry name" value="INACTIVE POLY [ADP-RIBOSE] POLYMERASE SRO2-RELATED"/>
    <property type="match status" value="1"/>
</dbReference>
<dbReference type="Pfam" id="PF12174">
    <property type="entry name" value="RST"/>
    <property type="match status" value="1"/>
</dbReference>
<dbReference type="GO" id="GO:0005634">
    <property type="term" value="C:nucleus"/>
    <property type="evidence" value="ECO:0007669"/>
    <property type="project" value="UniProtKB-SubCell"/>
</dbReference>
<keyword evidence="2" id="KW-0217">Developmental protein</keyword>
<evidence type="ECO:0000259" key="6">
    <source>
        <dbReference type="PROSITE" id="PS51879"/>
    </source>
</evidence>
<dbReference type="GO" id="GO:0003950">
    <property type="term" value="F:NAD+ poly-ADP-ribosyltransferase activity"/>
    <property type="evidence" value="ECO:0007669"/>
    <property type="project" value="InterPro"/>
</dbReference>
<dbReference type="EMBL" id="GHES01030016">
    <property type="protein sequence ID" value="MPA60575.1"/>
    <property type="molecule type" value="Transcribed_RNA"/>
</dbReference>
<evidence type="ECO:0000259" key="5">
    <source>
        <dbReference type="PROSITE" id="PS51059"/>
    </source>
</evidence>
<organism evidence="7">
    <name type="scientific">Davidia involucrata</name>
    <name type="common">Dove tree</name>
    <dbReference type="NCBI Taxonomy" id="16924"/>
    <lineage>
        <taxon>Eukaryota</taxon>
        <taxon>Viridiplantae</taxon>
        <taxon>Streptophyta</taxon>
        <taxon>Embryophyta</taxon>
        <taxon>Tracheophyta</taxon>
        <taxon>Spermatophyta</taxon>
        <taxon>Magnoliopsida</taxon>
        <taxon>eudicotyledons</taxon>
        <taxon>Gunneridae</taxon>
        <taxon>Pentapetalae</taxon>
        <taxon>asterids</taxon>
        <taxon>Cornales</taxon>
        <taxon>Nyssaceae</taxon>
        <taxon>Davidia</taxon>
    </lineage>
</organism>
<dbReference type="Gene3D" id="3.90.228.10">
    <property type="match status" value="1"/>
</dbReference>
<dbReference type="InterPro" id="IPR044964">
    <property type="entry name" value="RCD1/SRO1-5"/>
</dbReference>
<keyword evidence="4" id="KW-0539">Nucleus</keyword>
<evidence type="ECO:0000256" key="3">
    <source>
        <dbReference type="ARBA" id="ARBA00023016"/>
    </source>
</evidence>
<comment type="subcellular location">
    <subcellularLocation>
        <location evidence="1">Nucleus</location>
    </subcellularLocation>
</comment>
<proteinExistence type="predicted"/>
<name>A0A5B7AWT5_DAVIN</name>
<feature type="domain" description="PARP catalytic" evidence="5">
    <location>
        <begin position="31"/>
        <end position="255"/>
    </location>
</feature>
<dbReference type="PROSITE" id="PS51059">
    <property type="entry name" value="PARP_CATALYTIC"/>
    <property type="match status" value="1"/>
</dbReference>
<protein>
    <submittedName>
        <fullName evidence="7">Putative inactive poly(ADP-ribose) polymerase SRO2</fullName>
    </submittedName>
</protein>
<evidence type="ECO:0000313" key="7">
    <source>
        <dbReference type="EMBL" id="MPA60575.1"/>
    </source>
</evidence>
<sequence length="362" mass="40201">MDHIGIEEQVSMTVDDHEISSADSEIDSSASSSSEQFRFLTQKGMIQVEEGNSEHEIIKKSFLEGIGPLGKDTNIVAIHRNSHSCLTGKARLETFRIFSEAVAKKCGGNANIKHAWYGASRDEVCEIISHGFSQCRPPENRELYGLGVYLSPAIFSIDGASSAVVDENGLRHVLLCRVILGNMEVVCAGSEQSQPSSKEFDSGVDDLSAPKRYIIWSPYMNSHILPNYIISFRAPCSRGSQRIQAPIMKPNSPYMKLPTLMSILSGFLPPSKMILISKYHSDFQENKITRPRLVQMLRQLAGDKLLTAVIKLHRNKKLEARPSRSSVAANPNSTRRYAAEDAQVSHSVNIIVHANKCEFHFL</sequence>
<feature type="domain" description="RST" evidence="6">
    <location>
        <begin position="248"/>
        <end position="319"/>
    </location>
</feature>
<evidence type="ECO:0000256" key="2">
    <source>
        <dbReference type="ARBA" id="ARBA00022473"/>
    </source>
</evidence>